<sequence length="179" mass="19824">MEEHTSQHTKDIHYMKVAKLFMDRSKCLSRKIGAVLVKDDSVIGTGYNGPPRGVPHCDRRDCAGDYTDYFVSSVCPRQRMGFKSGEGTQFCAAVHAERNCLMQAAKLSISTLGATLYAYCPIPCPDCAKELINSGVKRIVCLPGAEYYEVGLHSIDLFKFAGITVDIITVKEINEKDTY</sequence>
<dbReference type="PANTHER" id="PTHR11086:SF18">
    <property type="entry name" value="DEOXYCYTIDYLATE DEAMINASE"/>
    <property type="match status" value="1"/>
</dbReference>
<dbReference type="GO" id="GO:0004132">
    <property type="term" value="F:dCMP deaminase activity"/>
    <property type="evidence" value="ECO:0007669"/>
    <property type="project" value="InterPro"/>
</dbReference>
<dbReference type="Gene3D" id="3.40.140.10">
    <property type="entry name" value="Cytidine Deaminase, domain 2"/>
    <property type="match status" value="1"/>
</dbReference>
<reference evidence="4" key="1">
    <citation type="submission" date="2020-03" db="EMBL/GenBank/DDBJ databases">
        <title>The deep terrestrial virosphere.</title>
        <authorList>
            <person name="Holmfeldt K."/>
            <person name="Nilsson E."/>
            <person name="Simone D."/>
            <person name="Lopez-Fernandez M."/>
            <person name="Wu X."/>
            <person name="de Brujin I."/>
            <person name="Lundin D."/>
            <person name="Andersson A."/>
            <person name="Bertilsson S."/>
            <person name="Dopson M."/>
        </authorList>
    </citation>
    <scope>NUCLEOTIDE SEQUENCE</scope>
    <source>
        <strain evidence="4">MM415A02987</strain>
    </source>
</reference>
<dbReference type="InterPro" id="IPR016193">
    <property type="entry name" value="Cytidine_deaminase-like"/>
</dbReference>
<evidence type="ECO:0000313" key="4">
    <source>
        <dbReference type="EMBL" id="QJA71921.1"/>
    </source>
</evidence>
<proteinExistence type="predicted"/>
<evidence type="ECO:0000256" key="1">
    <source>
        <dbReference type="ARBA" id="ARBA00001947"/>
    </source>
</evidence>
<dbReference type="SUPFAM" id="SSF53927">
    <property type="entry name" value="Cytidine deaminase-like"/>
    <property type="match status" value="1"/>
</dbReference>
<feature type="domain" description="CMP/dCMP-type deaminase" evidence="3">
    <location>
        <begin position="9"/>
        <end position="165"/>
    </location>
</feature>
<dbReference type="CDD" id="cd01286">
    <property type="entry name" value="deoxycytidylate_deaminase"/>
    <property type="match status" value="1"/>
</dbReference>
<dbReference type="PROSITE" id="PS51747">
    <property type="entry name" value="CYT_DCMP_DEAMINASES_2"/>
    <property type="match status" value="1"/>
</dbReference>
<dbReference type="GO" id="GO:0005737">
    <property type="term" value="C:cytoplasm"/>
    <property type="evidence" value="ECO:0007669"/>
    <property type="project" value="TreeGrafter"/>
</dbReference>
<evidence type="ECO:0000256" key="2">
    <source>
        <dbReference type="ARBA" id="ARBA00022801"/>
    </source>
</evidence>
<comment type="cofactor">
    <cofactor evidence="1">
        <name>Zn(2+)</name>
        <dbReference type="ChEBI" id="CHEBI:29105"/>
    </cofactor>
</comment>
<protein>
    <submittedName>
        <fullName evidence="4">Putative CMP/dCMP deaminase zinc-binding</fullName>
    </submittedName>
</protein>
<dbReference type="InterPro" id="IPR016473">
    <property type="entry name" value="dCMP_deaminase"/>
</dbReference>
<accession>A0A6M3JRY3</accession>
<dbReference type="AlphaFoldDB" id="A0A6M3JRY3"/>
<name>A0A6M3JRY3_9ZZZZ</name>
<keyword evidence="2" id="KW-0378">Hydrolase</keyword>
<organism evidence="4">
    <name type="scientific">viral metagenome</name>
    <dbReference type="NCBI Taxonomy" id="1070528"/>
    <lineage>
        <taxon>unclassified sequences</taxon>
        <taxon>metagenomes</taxon>
        <taxon>organismal metagenomes</taxon>
    </lineage>
</organism>
<dbReference type="InterPro" id="IPR002125">
    <property type="entry name" value="CMP_dCMP_dom"/>
</dbReference>
<dbReference type="PIRSF" id="PIRSF006019">
    <property type="entry name" value="dCMP_deaminase"/>
    <property type="match status" value="1"/>
</dbReference>
<dbReference type="GO" id="GO:0006220">
    <property type="term" value="P:pyrimidine nucleotide metabolic process"/>
    <property type="evidence" value="ECO:0007669"/>
    <property type="project" value="InterPro"/>
</dbReference>
<dbReference type="Pfam" id="PF00383">
    <property type="entry name" value="dCMP_cyt_deam_1"/>
    <property type="match status" value="1"/>
</dbReference>
<dbReference type="PANTHER" id="PTHR11086">
    <property type="entry name" value="DEOXYCYTIDYLATE DEAMINASE-RELATED"/>
    <property type="match status" value="1"/>
</dbReference>
<gene>
    <name evidence="4" type="ORF">MM415A02987_0011</name>
</gene>
<dbReference type="EMBL" id="MT141910">
    <property type="protein sequence ID" value="QJA71921.1"/>
    <property type="molecule type" value="Genomic_DNA"/>
</dbReference>
<evidence type="ECO:0000259" key="3">
    <source>
        <dbReference type="PROSITE" id="PS51747"/>
    </source>
</evidence>
<dbReference type="GO" id="GO:0008270">
    <property type="term" value="F:zinc ion binding"/>
    <property type="evidence" value="ECO:0007669"/>
    <property type="project" value="InterPro"/>
</dbReference>
<dbReference type="InterPro" id="IPR015517">
    <property type="entry name" value="dCMP_deaminase-rel"/>
</dbReference>
<dbReference type="InterPro" id="IPR035105">
    <property type="entry name" value="Deoxycytidylate_deaminase_dom"/>
</dbReference>